<reference evidence="4 5" key="1">
    <citation type="journal article" date="2006" name="Science">
        <title>Genome of rice cluster I archaea -- the key methane producers in the rice rhizosphere.</title>
        <authorList>
            <person name="Erkel C."/>
            <person name="Kube M."/>
            <person name="Reinhardt R."/>
            <person name="Liesack W."/>
        </authorList>
    </citation>
    <scope>NUCLEOTIDE SEQUENCE [LARGE SCALE GENOMIC DNA]</scope>
    <source>
        <strain evidence="5">DSM 22066 / NBRC 105507 / MRE50</strain>
    </source>
</reference>
<evidence type="ECO:0000313" key="4">
    <source>
        <dbReference type="EMBL" id="CAJ35764.1"/>
    </source>
</evidence>
<feature type="coiled-coil region" evidence="1">
    <location>
        <begin position="181"/>
        <end position="231"/>
    </location>
</feature>
<keyword evidence="5" id="KW-1185">Reference proteome</keyword>
<dbReference type="PROSITE" id="PS51257">
    <property type="entry name" value="PROKAR_LIPOPROTEIN"/>
    <property type="match status" value="1"/>
</dbReference>
<dbReference type="Pfam" id="PF14257">
    <property type="entry name" value="DUF4349"/>
    <property type="match status" value="1"/>
</dbReference>
<dbReference type="AlphaFoldDB" id="Q0W779"/>
<evidence type="ECO:0000256" key="2">
    <source>
        <dbReference type="SAM" id="Phobius"/>
    </source>
</evidence>
<dbReference type="Proteomes" id="UP000000663">
    <property type="component" value="Chromosome"/>
</dbReference>
<keyword evidence="2" id="KW-0812">Transmembrane</keyword>
<dbReference type="InterPro" id="IPR025645">
    <property type="entry name" value="DUF4349"/>
</dbReference>
<gene>
    <name evidence="4" type="ORF">RCIX301</name>
</gene>
<feature type="transmembrane region" description="Helical" evidence="2">
    <location>
        <begin position="264"/>
        <end position="297"/>
    </location>
</feature>
<keyword evidence="2" id="KW-1133">Transmembrane helix</keyword>
<keyword evidence="2" id="KW-0472">Membrane</keyword>
<dbReference type="EMBL" id="AM114193">
    <property type="protein sequence ID" value="CAJ35764.1"/>
    <property type="molecule type" value="Genomic_DNA"/>
</dbReference>
<proteinExistence type="predicted"/>
<evidence type="ECO:0000259" key="3">
    <source>
        <dbReference type="Pfam" id="PF14257"/>
    </source>
</evidence>
<evidence type="ECO:0000256" key="1">
    <source>
        <dbReference type="SAM" id="Coils"/>
    </source>
</evidence>
<dbReference type="eggNOG" id="arCOG04609">
    <property type="taxonomic scope" value="Archaea"/>
</dbReference>
<organism evidence="4 5">
    <name type="scientific">Methanocella arvoryzae (strain DSM 22066 / NBRC 105507 / MRE50)</name>
    <dbReference type="NCBI Taxonomy" id="351160"/>
    <lineage>
        <taxon>Archaea</taxon>
        <taxon>Methanobacteriati</taxon>
        <taxon>Methanobacteriota</taxon>
        <taxon>Stenosarchaea group</taxon>
        <taxon>Methanomicrobia</taxon>
        <taxon>Methanocellales</taxon>
        <taxon>Methanocellaceae</taxon>
        <taxon>Methanocella</taxon>
    </lineage>
</organism>
<keyword evidence="1" id="KW-0175">Coiled coil</keyword>
<feature type="domain" description="DUF4349" evidence="3">
    <location>
        <begin position="88"/>
        <end position="293"/>
    </location>
</feature>
<sequence length="326" mass="35392">MIMRSKLLLPLIAIAIILVAAAAAGCTSMNGGTGLSSGDRPSSYGESWNGPQVAPQYPGAYDSKSSGTAGVAPVPTASGEAYSDIGNRKVIMTASIQIETTKFNESVDKVRFLATSTGGYVQSSSMNMYDQNRRSSTITIKVPQSAYEQTLSEIRKLGTVKSDSSTGSDVTLQYVDVESRLKNLRAEEARLIDIMDQAKNVTEILAVERELSRVQGEIESYQARLNVLNSQIDFSTITVYVTEPEPVVSYDWGIGDAVTEAVHAFVGMIGGLIVLTGYLIPLVLYLALGLAALYLLIRGALWLYKRSQNRKTEAAEEKKERPEEKK</sequence>
<dbReference type="PATRIC" id="fig|351160.9.peg.2472"/>
<accession>Q0W779</accession>
<dbReference type="KEGG" id="rci:RCIX301"/>
<name>Q0W779_METAR</name>
<evidence type="ECO:0000313" key="5">
    <source>
        <dbReference type="Proteomes" id="UP000000663"/>
    </source>
</evidence>
<protein>
    <recommendedName>
        <fullName evidence="3">DUF4349 domain-containing protein</fullName>
    </recommendedName>
</protein>